<dbReference type="GO" id="GO:0003677">
    <property type="term" value="F:DNA binding"/>
    <property type="evidence" value="ECO:0007669"/>
    <property type="project" value="UniProtKB-KW"/>
</dbReference>
<reference evidence="3 6" key="2">
    <citation type="submission" date="2018-07" db="EMBL/GenBank/DDBJ databases">
        <title>The molecular basis for the intramolecular migration of carboxyl group in the catabolism of para-hydroxybenzoate via gentisate.</title>
        <authorList>
            <person name="Zhao H."/>
            <person name="Xu Y."/>
            <person name="Lin S."/>
            <person name="Spain J.C."/>
            <person name="Zhou N.-Y."/>
        </authorList>
    </citation>
    <scope>NUCLEOTIDE SEQUENCE [LARGE SCALE GENOMIC DNA]</scope>
    <source>
        <strain evidence="3 6">PHB-7a</strain>
    </source>
</reference>
<dbReference type="SMART" id="SM00530">
    <property type="entry name" value="HTH_XRE"/>
    <property type="match status" value="1"/>
</dbReference>
<dbReference type="InterPro" id="IPR010982">
    <property type="entry name" value="Lambda_DNA-bd_dom_sf"/>
</dbReference>
<dbReference type="PANTHER" id="PTHR46558">
    <property type="entry name" value="TRACRIPTIONAL REGULATORY PROTEIN-RELATED-RELATED"/>
    <property type="match status" value="1"/>
</dbReference>
<dbReference type="Pfam" id="PF01381">
    <property type="entry name" value="HTH_3"/>
    <property type="match status" value="1"/>
</dbReference>
<dbReference type="RefSeq" id="WP_098177275.1">
    <property type="nucleotide sequence ID" value="NZ_CP030926.1"/>
</dbReference>
<dbReference type="CDD" id="cd00093">
    <property type="entry name" value="HTH_XRE"/>
    <property type="match status" value="1"/>
</dbReference>
<evidence type="ECO:0000313" key="3">
    <source>
        <dbReference type="EMBL" id="AXN38655.1"/>
    </source>
</evidence>
<dbReference type="InterPro" id="IPR001387">
    <property type="entry name" value="Cro/C1-type_HTH"/>
</dbReference>
<evidence type="ECO:0000256" key="1">
    <source>
        <dbReference type="ARBA" id="ARBA00023125"/>
    </source>
</evidence>
<protein>
    <submittedName>
        <fullName evidence="4">Transcriptional regulator</fullName>
    </submittedName>
</protein>
<evidence type="ECO:0000313" key="6">
    <source>
        <dbReference type="Proteomes" id="UP000260457"/>
    </source>
</evidence>
<organism evidence="4 5">
    <name type="scientific">Peribacillus butanolivorans</name>
    <dbReference type="NCBI Taxonomy" id="421767"/>
    <lineage>
        <taxon>Bacteria</taxon>
        <taxon>Bacillati</taxon>
        <taxon>Bacillota</taxon>
        <taxon>Bacilli</taxon>
        <taxon>Bacillales</taxon>
        <taxon>Bacillaceae</taxon>
        <taxon>Peribacillus</taxon>
    </lineage>
</organism>
<keyword evidence="1" id="KW-0238">DNA-binding</keyword>
<dbReference type="PROSITE" id="PS50943">
    <property type="entry name" value="HTH_CROC1"/>
    <property type="match status" value="1"/>
</dbReference>
<name>A0AAX0RR16_9BACI</name>
<keyword evidence="6" id="KW-1185">Reference proteome</keyword>
<evidence type="ECO:0000313" key="4">
    <source>
        <dbReference type="EMBL" id="PEJ30343.1"/>
    </source>
</evidence>
<dbReference type="SUPFAM" id="SSF47413">
    <property type="entry name" value="lambda repressor-like DNA-binding domains"/>
    <property type="match status" value="1"/>
</dbReference>
<dbReference type="Gene3D" id="1.10.260.40">
    <property type="entry name" value="lambda repressor-like DNA-binding domains"/>
    <property type="match status" value="1"/>
</dbReference>
<dbReference type="EMBL" id="CP030926">
    <property type="protein sequence ID" value="AXN38655.1"/>
    <property type="molecule type" value="Genomic_DNA"/>
</dbReference>
<accession>A0AAX0RR16</accession>
<reference evidence="4 5" key="1">
    <citation type="submission" date="2017-09" db="EMBL/GenBank/DDBJ databases">
        <title>Large-scale bioinformatics analysis of Bacillus genomes uncovers conserved roles of natural products in bacterial physiology.</title>
        <authorList>
            <consortium name="Agbiome Team Llc"/>
            <person name="Bleich R.M."/>
            <person name="Kirk G.J."/>
            <person name="Santa Maria K.C."/>
            <person name="Allen S.E."/>
            <person name="Farag S."/>
            <person name="Shank E.A."/>
            <person name="Bowers A."/>
        </authorList>
    </citation>
    <scope>NUCLEOTIDE SEQUENCE [LARGE SCALE GENOMIC DNA]</scope>
    <source>
        <strain evidence="4 5">AFS003229</strain>
    </source>
</reference>
<dbReference type="Proteomes" id="UP000260457">
    <property type="component" value="Chromosome"/>
</dbReference>
<dbReference type="PANTHER" id="PTHR46558:SF4">
    <property type="entry name" value="DNA-BIDING PHAGE PROTEIN"/>
    <property type="match status" value="1"/>
</dbReference>
<proteinExistence type="predicted"/>
<evidence type="ECO:0000259" key="2">
    <source>
        <dbReference type="PROSITE" id="PS50943"/>
    </source>
</evidence>
<dbReference type="Proteomes" id="UP000220106">
    <property type="component" value="Unassembled WGS sequence"/>
</dbReference>
<evidence type="ECO:0000313" key="5">
    <source>
        <dbReference type="Proteomes" id="UP000220106"/>
    </source>
</evidence>
<gene>
    <name evidence="4" type="ORF">CN689_21490</name>
    <name evidence="3" type="ORF">DTO10_09675</name>
</gene>
<dbReference type="KEGG" id="pbut:DTO10_09675"/>
<dbReference type="EMBL" id="NUEQ01000034">
    <property type="protein sequence ID" value="PEJ30343.1"/>
    <property type="molecule type" value="Genomic_DNA"/>
</dbReference>
<feature type="domain" description="HTH cro/C1-type" evidence="2">
    <location>
        <begin position="5"/>
        <end position="59"/>
    </location>
</feature>
<dbReference type="AlphaFoldDB" id="A0AAX0RR16"/>
<sequence length="66" mass="7697">MKNNIRELRKAHQLTQEKLSELTGVSRQTIISIETGRFDPSIKLAYKLAKVFQLTIEDIFIFEEES</sequence>